<reference evidence="2 4" key="1">
    <citation type="submission" date="2015-01" db="EMBL/GenBank/DDBJ databases">
        <title>Genome sequences of high lactate-tolerant strain Salinicoccus roseus W12 with industrial interest.</title>
        <authorList>
            <person name="Wang H."/>
            <person name="Yu B."/>
        </authorList>
    </citation>
    <scope>NUCLEOTIDE SEQUENCE [LARGE SCALE GENOMIC DNA]</scope>
    <source>
        <strain evidence="2 4">W12</strain>
    </source>
</reference>
<organism evidence="2 4">
    <name type="scientific">Salinicoccus roseus</name>
    <dbReference type="NCBI Taxonomy" id="45670"/>
    <lineage>
        <taxon>Bacteria</taxon>
        <taxon>Bacillati</taxon>
        <taxon>Bacillota</taxon>
        <taxon>Bacilli</taxon>
        <taxon>Bacillales</taxon>
        <taxon>Staphylococcaceae</taxon>
        <taxon>Salinicoccus</taxon>
    </lineage>
</organism>
<dbReference type="STRING" id="45670.SN16_02195"/>
<reference evidence="3" key="3">
    <citation type="submission" date="2020-04" db="EMBL/GenBank/DDBJ databases">
        <authorList>
            <person name="Tanveer F."/>
            <person name="Xie Y."/>
            <person name="Shinwari Z.K."/>
        </authorList>
    </citation>
    <scope>NUCLEOTIDE SEQUENCE</scope>
    <source>
        <strain evidence="3">MOSEL-ME25</strain>
    </source>
</reference>
<dbReference type="AlphaFoldDB" id="A0A0C2E865"/>
<name>A0A0C2E865_9STAP</name>
<evidence type="ECO:0000313" key="5">
    <source>
        <dbReference type="Proteomes" id="UP000527860"/>
    </source>
</evidence>
<dbReference type="Gene3D" id="2.40.320.10">
    <property type="entry name" value="Hypothetical Protein Pfu-838710-001"/>
    <property type="match status" value="1"/>
</dbReference>
<evidence type="ECO:0000313" key="4">
    <source>
        <dbReference type="Proteomes" id="UP000031546"/>
    </source>
</evidence>
<gene>
    <name evidence="3" type="ORF">F7P68_0003495</name>
    <name evidence="2" type="ORF">SN16_02195</name>
</gene>
<dbReference type="OrthoDB" id="384378at2"/>
<dbReference type="GeneID" id="77844348"/>
<evidence type="ECO:0000313" key="2">
    <source>
        <dbReference type="EMBL" id="KIH71507.1"/>
    </source>
</evidence>
<dbReference type="SMART" id="SM01118">
    <property type="entry name" value="CYTH"/>
    <property type="match status" value="1"/>
</dbReference>
<dbReference type="PIRSF" id="PIRSF012526">
    <property type="entry name" value="CYTH_UCP012526"/>
    <property type="match status" value="1"/>
</dbReference>
<evidence type="ECO:0000313" key="3">
    <source>
        <dbReference type="EMBL" id="MDB0579583.1"/>
    </source>
</evidence>
<proteinExistence type="predicted"/>
<protein>
    <submittedName>
        <fullName evidence="3">CYTH domain-containing protein</fullName>
    </submittedName>
</protein>
<reference evidence="5" key="2">
    <citation type="submission" date="2020-04" db="EMBL/GenBank/DDBJ databases">
        <title>Genome analysis and biological profiling of marine Cellulosimicrobium funkei MOSEL-ME6.</title>
        <authorList>
            <person name="Tanveer F."/>
            <person name="Xie Y."/>
            <person name="Shinwari Z.K."/>
        </authorList>
    </citation>
    <scope>NUCLEOTIDE SEQUENCE [LARGE SCALE GENOMIC DNA]</scope>
    <source>
        <strain evidence="5">MOSEL-ME25</strain>
    </source>
</reference>
<evidence type="ECO:0000259" key="1">
    <source>
        <dbReference type="PROSITE" id="PS51707"/>
    </source>
</evidence>
<dbReference type="CDD" id="cd07762">
    <property type="entry name" value="CYTH-like_Pase_1"/>
    <property type="match status" value="1"/>
</dbReference>
<dbReference type="RefSeq" id="WP_040104971.1">
    <property type="nucleotide sequence ID" value="NZ_JABEVU030000001.1"/>
</dbReference>
<keyword evidence="5" id="KW-1185">Reference proteome</keyword>
<sequence>MKELEIEFKNLLTGEEYGRLHEALFKDTQPVVQTNFYIDTPDFSLKHNRLLLRIRDMGGQQVMTLKEPTVKGVMEYHGEVESDLNFDHNIRKDEIPELICGELERFAIDTTQLKIYGALSTERRETPYKDGLLVLDKNSYLDTEDFELEFEVDNHDKGETHFLNLLEEYGIERRREVTKVARFYNKLNDIRSGDNYANSI</sequence>
<dbReference type="Proteomes" id="UP000031546">
    <property type="component" value="Unassembled WGS sequence"/>
</dbReference>
<dbReference type="PROSITE" id="PS51707">
    <property type="entry name" value="CYTH"/>
    <property type="match status" value="1"/>
</dbReference>
<dbReference type="EMBL" id="JXII01000002">
    <property type="protein sequence ID" value="KIH71507.1"/>
    <property type="molecule type" value="Genomic_DNA"/>
</dbReference>
<dbReference type="InterPro" id="IPR033469">
    <property type="entry name" value="CYTH-like_dom_sf"/>
</dbReference>
<comment type="caution">
    <text evidence="2">The sequence shown here is derived from an EMBL/GenBank/DDBJ whole genome shotgun (WGS) entry which is preliminary data.</text>
</comment>
<dbReference type="InterPro" id="IPR009195">
    <property type="entry name" value="Uncharacterised_YjbK"/>
</dbReference>
<dbReference type="Proteomes" id="UP000527860">
    <property type="component" value="Unassembled WGS sequence"/>
</dbReference>
<feature type="domain" description="CYTH" evidence="1">
    <location>
        <begin position="3"/>
        <end position="190"/>
    </location>
</feature>
<dbReference type="InterPro" id="IPR023577">
    <property type="entry name" value="CYTH_domain"/>
</dbReference>
<dbReference type="EMBL" id="JABEVU030000001">
    <property type="protein sequence ID" value="MDB0579583.1"/>
    <property type="molecule type" value="Genomic_DNA"/>
</dbReference>
<dbReference type="Pfam" id="PF01928">
    <property type="entry name" value="CYTH"/>
    <property type="match status" value="1"/>
</dbReference>
<dbReference type="SUPFAM" id="SSF55154">
    <property type="entry name" value="CYTH-like phosphatases"/>
    <property type="match status" value="1"/>
</dbReference>
<accession>A0A0C2E865</accession>
<reference evidence="3 5" key="4">
    <citation type="submission" date="2022-12" db="EMBL/GenBank/DDBJ databases">
        <title>Genome analysis and biological profiling of marine Salinicoccus roseus MOSEL-ME25.</title>
        <authorList>
            <person name="Mirza F.T."/>
            <person name="Xie Y."/>
            <person name="Shinwari Z.K."/>
        </authorList>
    </citation>
    <scope>NUCLEOTIDE SEQUENCE [LARGE SCALE GENOMIC DNA]</scope>
    <source>
        <strain evidence="3 5">MOSEL-ME25</strain>
    </source>
</reference>